<evidence type="ECO:0008006" key="4">
    <source>
        <dbReference type="Google" id="ProtNLM"/>
    </source>
</evidence>
<dbReference type="PROSITE" id="PS51257">
    <property type="entry name" value="PROKAR_LIPOPROTEIN"/>
    <property type="match status" value="1"/>
</dbReference>
<dbReference type="PATRIC" id="fig|1453497.3.peg.1140"/>
<reference evidence="2 3" key="1">
    <citation type="submission" date="2014-02" db="EMBL/GenBank/DDBJ databases">
        <title>Kosmotoga genome sequencing.</title>
        <authorList>
            <person name="Pollo S.M."/>
            <person name="Charchuk R."/>
            <person name="Nesbo C.L."/>
        </authorList>
    </citation>
    <scope>NUCLEOTIDE SEQUENCE [LARGE SCALE GENOMIC DNA]</scope>
    <source>
        <strain evidence="2 3">S304</strain>
    </source>
</reference>
<evidence type="ECO:0000313" key="3">
    <source>
        <dbReference type="Proteomes" id="UP000077339"/>
    </source>
</evidence>
<dbReference type="Pfam" id="PF13199">
    <property type="entry name" value="Glyco_hydro_66"/>
    <property type="match status" value="1"/>
</dbReference>
<sequence length="545" mass="63224">MKGKGLFFLLVVILFSCFGGAVVKLNFDKAFYIPGSKMILSIDGIDDCVKYELKITRGTKIIHSEVGTTTGTIEINAPFEIGGYGIDLALSGDNISRGFSVLNSWLDSPRYGFLTDFFPERYDIEKTMDYLTQFHINGLQYYDWMYDYGKLVYEEGDEYKDAWQRVRKISNTTLKELINEGHKRNIASMAYVALYACNREFGEKHPEWLLYKKEAESWVPLDFYKKILITNTLEDSDWTKFLIDECKKTIEFGFDGIHLDQYGYPKDLTSYMMKDGKYIPYRTSQGFLEFINLLKRETDRPVFFNYVNNWPNKIQSEAKADTVYIEPWESCNTYEDLYKMITDAKKRSGDKPVILAAYLEGIKKHSIFLADSIIAISGGRRLEIGEIMRILSGPYFPGADAVDMKFLDSLKNYYDFQVRYEDFLNGEFNELSDVNFEENYSTNPQKGKIWVSLKNSKQGMMINFVNLVSARSSLWRSKQRMPEDFSNLFITFPKTFFPDNARFFFISPDGHVAPQEIKAETIGNKIKLPLLYLKYWSAILVIPEK</sequence>
<gene>
    <name evidence="2" type="ORF">AT15_05725</name>
</gene>
<evidence type="ECO:0000256" key="1">
    <source>
        <dbReference type="ARBA" id="ARBA00022729"/>
    </source>
</evidence>
<protein>
    <recommendedName>
        <fullName evidence="4">Cycloisomaltooligosaccharide glucanotransferase</fullName>
    </recommendedName>
</protein>
<organism evidence="2 3">
    <name type="scientific">Kosmotoga arenicorallina S304</name>
    <dbReference type="NCBI Taxonomy" id="1453497"/>
    <lineage>
        <taxon>Bacteria</taxon>
        <taxon>Thermotogati</taxon>
        <taxon>Thermotogota</taxon>
        <taxon>Thermotogae</taxon>
        <taxon>Kosmotogales</taxon>
        <taxon>Kosmotogaceae</taxon>
        <taxon>Kosmotoga</taxon>
    </lineage>
</organism>
<dbReference type="SUPFAM" id="SSF51445">
    <property type="entry name" value="(Trans)glycosidases"/>
    <property type="match status" value="1"/>
</dbReference>
<dbReference type="Gene3D" id="2.60.40.1180">
    <property type="entry name" value="Golgi alpha-mannosidase II"/>
    <property type="match status" value="1"/>
</dbReference>
<dbReference type="RefSeq" id="WP_068345886.1">
    <property type="nucleotide sequence ID" value="NZ_JFHK01000003.1"/>
</dbReference>
<dbReference type="InterPro" id="IPR017853">
    <property type="entry name" value="GH"/>
</dbReference>
<dbReference type="AlphaFoldDB" id="A0A176K3A9"/>
<dbReference type="Proteomes" id="UP000077339">
    <property type="component" value="Unassembled WGS sequence"/>
</dbReference>
<keyword evidence="1" id="KW-0732">Signal</keyword>
<keyword evidence="3" id="KW-1185">Reference proteome</keyword>
<dbReference type="Gene3D" id="3.20.20.80">
    <property type="entry name" value="Glycosidases"/>
    <property type="match status" value="1"/>
</dbReference>
<evidence type="ECO:0000313" key="2">
    <source>
        <dbReference type="EMBL" id="OAA31572.1"/>
    </source>
</evidence>
<dbReference type="STRING" id="1453497.AT15_05725"/>
<dbReference type="InterPro" id="IPR013780">
    <property type="entry name" value="Glyco_hydro_b"/>
</dbReference>
<dbReference type="InterPro" id="IPR025092">
    <property type="entry name" value="Glyco_hydro_66"/>
</dbReference>
<dbReference type="OrthoDB" id="9778932at2"/>
<accession>A0A176K3A9</accession>
<proteinExistence type="predicted"/>
<dbReference type="EMBL" id="JFHK01000003">
    <property type="protein sequence ID" value="OAA31572.1"/>
    <property type="molecule type" value="Genomic_DNA"/>
</dbReference>
<name>A0A176K3A9_9BACT</name>
<comment type="caution">
    <text evidence="2">The sequence shown here is derived from an EMBL/GenBank/DDBJ whole genome shotgun (WGS) entry which is preliminary data.</text>
</comment>